<dbReference type="FunFam" id="2.60.120.10:FF:000032">
    <property type="entry name" value="Mannose-1-phosphate guanylyltransferase/mannose-6-phosphate isomerase"/>
    <property type="match status" value="1"/>
</dbReference>
<dbReference type="InterPro" id="IPR049577">
    <property type="entry name" value="GMPP_N"/>
</dbReference>
<dbReference type="RefSeq" id="WP_108827811.1">
    <property type="nucleotide sequence ID" value="NZ_OMOR01000001.1"/>
</dbReference>
<keyword evidence="4" id="KW-0548">Nucleotidyltransferase</keyword>
<comment type="similarity">
    <text evidence="1 8">Belongs to the mannose-6-phosphate isomerase type 2 family.</text>
</comment>
<evidence type="ECO:0000313" key="11">
    <source>
        <dbReference type="EMBL" id="SPH20618.1"/>
    </source>
</evidence>
<dbReference type="GO" id="GO:0000271">
    <property type="term" value="P:polysaccharide biosynthetic process"/>
    <property type="evidence" value="ECO:0007669"/>
    <property type="project" value="InterPro"/>
</dbReference>
<dbReference type="InterPro" id="IPR001538">
    <property type="entry name" value="Man6P_isomerase-2_C"/>
</dbReference>
<dbReference type="InterPro" id="IPR029044">
    <property type="entry name" value="Nucleotide-diphossugar_trans"/>
</dbReference>
<feature type="domain" description="Mannose-6-phosphate isomerase type II C-terminal" evidence="10">
    <location>
        <begin position="357"/>
        <end position="467"/>
    </location>
</feature>
<keyword evidence="3" id="KW-0808">Transferase</keyword>
<dbReference type="Pfam" id="PF01050">
    <property type="entry name" value="MannoseP_isomer"/>
    <property type="match status" value="1"/>
</dbReference>
<dbReference type="GO" id="GO:0004475">
    <property type="term" value="F:mannose-1-phosphate guanylyltransferase (GTP) activity"/>
    <property type="evidence" value="ECO:0007669"/>
    <property type="project" value="UniProtKB-EC"/>
</dbReference>
<evidence type="ECO:0000259" key="10">
    <source>
        <dbReference type="Pfam" id="PF01050"/>
    </source>
</evidence>
<dbReference type="GO" id="GO:0005525">
    <property type="term" value="F:GTP binding"/>
    <property type="evidence" value="ECO:0007669"/>
    <property type="project" value="UniProtKB-KW"/>
</dbReference>
<dbReference type="Gene3D" id="3.90.550.10">
    <property type="entry name" value="Spore Coat Polysaccharide Biosynthesis Protein SpsA, Chain A"/>
    <property type="match status" value="1"/>
</dbReference>
<dbReference type="EC" id="2.7.7.13" evidence="2"/>
<dbReference type="SUPFAM" id="SSF51182">
    <property type="entry name" value="RmlC-like cupins"/>
    <property type="match status" value="1"/>
</dbReference>
<evidence type="ECO:0000256" key="8">
    <source>
        <dbReference type="RuleBase" id="RU004190"/>
    </source>
</evidence>
<dbReference type="AlphaFoldDB" id="A0A2R8BC42"/>
<dbReference type="Gene3D" id="2.60.120.10">
    <property type="entry name" value="Jelly Rolls"/>
    <property type="match status" value="1"/>
</dbReference>
<organism evidence="11 12">
    <name type="scientific">Ascidiaceihabitans donghaensis</name>
    <dbReference type="NCBI Taxonomy" id="1510460"/>
    <lineage>
        <taxon>Bacteria</taxon>
        <taxon>Pseudomonadati</taxon>
        <taxon>Pseudomonadota</taxon>
        <taxon>Alphaproteobacteria</taxon>
        <taxon>Rhodobacterales</taxon>
        <taxon>Paracoccaceae</taxon>
        <taxon>Ascidiaceihabitans</taxon>
    </lineage>
</organism>
<proteinExistence type="inferred from homology"/>
<dbReference type="InterPro" id="IPR005835">
    <property type="entry name" value="NTP_transferase_dom"/>
</dbReference>
<protein>
    <recommendedName>
        <fullName evidence="2">mannose-1-phosphate guanylyltransferase</fullName>
        <ecNumber evidence="2">2.7.7.13</ecNumber>
    </recommendedName>
</protein>
<evidence type="ECO:0000256" key="6">
    <source>
        <dbReference type="ARBA" id="ARBA00023134"/>
    </source>
</evidence>
<gene>
    <name evidence="11" type="primary">algA_1</name>
    <name evidence="11" type="ORF">ASD8599_01357</name>
</gene>
<sequence length="479" mass="52738">MIHPVILCGGSGTRLWPLSRKSYPKQFAQLNGETSLFEQTVKRVQRPGIADPIVVTHTDYRFIVAEQLQTAGADAPTIMIEPEARNTAPAILAAALSLHEQPDTIMLVMPSDHAIADEDAFDQAVRVAEQAAEAGKLITFGVTPDRAETGYGYLELFDPITGTVPCAQPLKGFVEKPEQAIADEFLASRRHLWNAGIFMFRVSEILEAFEVLCPRLMMPVRRAVDGARRDLDFFRLDEAPYKMADDISIDYAIMEVCETLSVIPLDCGWSDLGSWASVWKTGDADENGVVQNGNTTSIDCKNTLLRSETDGVQLVGIGLNNITAIATGDAVLVADMSKSENVKTAVKMLKAEKIKQAELFPKDHRPWGHFETLSLGDRFQVKQIVVRPGAALSLQSHVHRSEHWIVVAGSANVTVDHEVKLVSENQSVYIPLGAIHRLENPGKVPLHLIEVQTGAYLGEDDIVRYEDIYARSRTDDKAA</sequence>
<dbReference type="OrthoDB" id="9806359at2"/>
<evidence type="ECO:0000256" key="1">
    <source>
        <dbReference type="ARBA" id="ARBA00006115"/>
    </source>
</evidence>
<reference evidence="11 12" key="1">
    <citation type="submission" date="2018-03" db="EMBL/GenBank/DDBJ databases">
        <authorList>
            <person name="Keele B.F."/>
        </authorList>
    </citation>
    <scope>NUCLEOTIDE SEQUENCE [LARGE SCALE GENOMIC DNA]</scope>
    <source>
        <strain evidence="11 12">CECT 8599</strain>
    </source>
</reference>
<evidence type="ECO:0000313" key="12">
    <source>
        <dbReference type="Proteomes" id="UP000244880"/>
    </source>
</evidence>
<evidence type="ECO:0000256" key="5">
    <source>
        <dbReference type="ARBA" id="ARBA00022741"/>
    </source>
</evidence>
<dbReference type="SUPFAM" id="SSF53448">
    <property type="entry name" value="Nucleotide-diphospho-sugar transferases"/>
    <property type="match status" value="1"/>
</dbReference>
<dbReference type="InterPro" id="IPR014710">
    <property type="entry name" value="RmlC-like_jellyroll"/>
</dbReference>
<comment type="catalytic activity">
    <reaction evidence="7">
        <text>alpha-D-mannose 1-phosphate + GTP + H(+) = GDP-alpha-D-mannose + diphosphate</text>
        <dbReference type="Rhea" id="RHEA:15229"/>
        <dbReference type="ChEBI" id="CHEBI:15378"/>
        <dbReference type="ChEBI" id="CHEBI:33019"/>
        <dbReference type="ChEBI" id="CHEBI:37565"/>
        <dbReference type="ChEBI" id="CHEBI:57527"/>
        <dbReference type="ChEBI" id="CHEBI:58409"/>
        <dbReference type="EC" id="2.7.7.13"/>
    </reaction>
</comment>
<dbReference type="PANTHER" id="PTHR46390:SF1">
    <property type="entry name" value="MANNOSE-1-PHOSPHATE GUANYLYLTRANSFERASE"/>
    <property type="match status" value="1"/>
</dbReference>
<name>A0A2R8BC42_9RHOB</name>
<dbReference type="GO" id="GO:0009298">
    <property type="term" value="P:GDP-mannose biosynthetic process"/>
    <property type="evidence" value="ECO:0007669"/>
    <property type="project" value="TreeGrafter"/>
</dbReference>
<dbReference type="Proteomes" id="UP000244880">
    <property type="component" value="Unassembled WGS sequence"/>
</dbReference>
<feature type="domain" description="Nucleotidyl transferase" evidence="9">
    <location>
        <begin position="4"/>
        <end position="285"/>
    </location>
</feature>
<dbReference type="InterPro" id="IPR006375">
    <property type="entry name" value="Man1P_GuaTrfase/Man6P_Isoase"/>
</dbReference>
<dbReference type="NCBIfam" id="TIGR01479">
    <property type="entry name" value="GMP_PMI"/>
    <property type="match status" value="1"/>
</dbReference>
<dbReference type="Pfam" id="PF00483">
    <property type="entry name" value="NTP_transferase"/>
    <property type="match status" value="1"/>
</dbReference>
<dbReference type="InterPro" id="IPR011051">
    <property type="entry name" value="RmlC_Cupin_sf"/>
</dbReference>
<evidence type="ECO:0000256" key="3">
    <source>
        <dbReference type="ARBA" id="ARBA00022679"/>
    </source>
</evidence>
<evidence type="ECO:0000256" key="7">
    <source>
        <dbReference type="ARBA" id="ARBA00047343"/>
    </source>
</evidence>
<evidence type="ECO:0000256" key="4">
    <source>
        <dbReference type="ARBA" id="ARBA00022695"/>
    </source>
</evidence>
<keyword evidence="12" id="KW-1185">Reference proteome</keyword>
<keyword evidence="5" id="KW-0547">Nucleotide-binding</keyword>
<dbReference type="CDD" id="cd02213">
    <property type="entry name" value="cupin_PMI_typeII_C"/>
    <property type="match status" value="1"/>
</dbReference>
<keyword evidence="6" id="KW-0342">GTP-binding</keyword>
<dbReference type="PANTHER" id="PTHR46390">
    <property type="entry name" value="MANNOSE-1-PHOSPHATE GUANYLYLTRANSFERASE"/>
    <property type="match status" value="1"/>
</dbReference>
<dbReference type="CDD" id="cd02509">
    <property type="entry name" value="GDP-M1P_Guanylyltransferase"/>
    <property type="match status" value="1"/>
</dbReference>
<evidence type="ECO:0000256" key="2">
    <source>
        <dbReference type="ARBA" id="ARBA00012387"/>
    </source>
</evidence>
<dbReference type="InterPro" id="IPR051161">
    <property type="entry name" value="Mannose-6P_isomerase_type2"/>
</dbReference>
<evidence type="ECO:0000259" key="9">
    <source>
        <dbReference type="Pfam" id="PF00483"/>
    </source>
</evidence>
<dbReference type="EMBL" id="OMOR01000001">
    <property type="protein sequence ID" value="SPH20618.1"/>
    <property type="molecule type" value="Genomic_DNA"/>
</dbReference>
<accession>A0A2R8BC42</accession>